<evidence type="ECO:0000313" key="1">
    <source>
        <dbReference type="EMBL" id="KAH8037399.1"/>
    </source>
</evidence>
<comment type="caution">
    <text evidence="1">The sequence shown here is derived from an EMBL/GenBank/DDBJ whole genome shotgun (WGS) entry which is preliminary data.</text>
</comment>
<reference evidence="1" key="2">
    <citation type="submission" date="2021-09" db="EMBL/GenBank/DDBJ databases">
        <authorList>
            <person name="Jia N."/>
            <person name="Wang J."/>
            <person name="Shi W."/>
            <person name="Du L."/>
            <person name="Sun Y."/>
            <person name="Zhan W."/>
            <person name="Jiang J."/>
            <person name="Wang Q."/>
            <person name="Zhang B."/>
            <person name="Ji P."/>
            <person name="Sakyi L.B."/>
            <person name="Cui X."/>
            <person name="Yuan T."/>
            <person name="Jiang B."/>
            <person name="Yang W."/>
            <person name="Lam T.T.-Y."/>
            <person name="Chang Q."/>
            <person name="Ding S."/>
            <person name="Wang X."/>
            <person name="Zhu J."/>
            <person name="Ruan X."/>
            <person name="Zhao L."/>
            <person name="Wei J."/>
            <person name="Que T."/>
            <person name="Du C."/>
            <person name="Cheng J."/>
            <person name="Dai P."/>
            <person name="Han X."/>
            <person name="Huang E."/>
            <person name="Gao Y."/>
            <person name="Liu J."/>
            <person name="Shao H."/>
            <person name="Ye R."/>
            <person name="Li L."/>
            <person name="Wei W."/>
            <person name="Wang X."/>
            <person name="Wang C."/>
            <person name="Huo Q."/>
            <person name="Li W."/>
            <person name="Guo W."/>
            <person name="Chen H."/>
            <person name="Chen S."/>
            <person name="Zhou L."/>
            <person name="Zhou L."/>
            <person name="Ni X."/>
            <person name="Tian J."/>
            <person name="Zhou Y."/>
            <person name="Sheng Y."/>
            <person name="Liu T."/>
            <person name="Pan Y."/>
            <person name="Xia L."/>
            <person name="Li J."/>
            <person name="Zhao F."/>
            <person name="Cao W."/>
        </authorList>
    </citation>
    <scope>NUCLEOTIDE SEQUENCE</scope>
    <source>
        <strain evidence="1">Rmic-2018</strain>
        <tissue evidence="1">Larvae</tissue>
    </source>
</reference>
<dbReference type="Proteomes" id="UP000821866">
    <property type="component" value="Chromosome 10"/>
</dbReference>
<keyword evidence="2" id="KW-1185">Reference proteome</keyword>
<dbReference type="VEuPathDB" id="VectorBase:LOC119171395"/>
<gene>
    <name evidence="1" type="ORF">HPB51_009954</name>
</gene>
<accession>A0A9J6ET45</accession>
<dbReference type="EMBL" id="JABSTU010000002">
    <property type="protein sequence ID" value="KAH8037399.1"/>
    <property type="molecule type" value="Genomic_DNA"/>
</dbReference>
<proteinExistence type="predicted"/>
<dbReference type="AlphaFoldDB" id="A0A9J6ET45"/>
<reference evidence="1" key="1">
    <citation type="journal article" date="2020" name="Cell">
        <title>Large-Scale Comparative Analyses of Tick Genomes Elucidate Their Genetic Diversity and Vector Capacities.</title>
        <authorList>
            <consortium name="Tick Genome and Microbiome Consortium (TIGMIC)"/>
            <person name="Jia N."/>
            <person name="Wang J."/>
            <person name="Shi W."/>
            <person name="Du L."/>
            <person name="Sun Y."/>
            <person name="Zhan W."/>
            <person name="Jiang J.F."/>
            <person name="Wang Q."/>
            <person name="Zhang B."/>
            <person name="Ji P."/>
            <person name="Bell-Sakyi L."/>
            <person name="Cui X.M."/>
            <person name="Yuan T.T."/>
            <person name="Jiang B.G."/>
            <person name="Yang W.F."/>
            <person name="Lam T.T."/>
            <person name="Chang Q.C."/>
            <person name="Ding S.J."/>
            <person name="Wang X.J."/>
            <person name="Zhu J.G."/>
            <person name="Ruan X.D."/>
            <person name="Zhao L."/>
            <person name="Wei J.T."/>
            <person name="Ye R.Z."/>
            <person name="Que T.C."/>
            <person name="Du C.H."/>
            <person name="Zhou Y.H."/>
            <person name="Cheng J.X."/>
            <person name="Dai P.F."/>
            <person name="Guo W.B."/>
            <person name="Han X.H."/>
            <person name="Huang E.J."/>
            <person name="Li L.F."/>
            <person name="Wei W."/>
            <person name="Gao Y.C."/>
            <person name="Liu J.Z."/>
            <person name="Shao H.Z."/>
            <person name="Wang X."/>
            <person name="Wang C.C."/>
            <person name="Yang T.C."/>
            <person name="Huo Q.B."/>
            <person name="Li W."/>
            <person name="Chen H.Y."/>
            <person name="Chen S.E."/>
            <person name="Zhou L.G."/>
            <person name="Ni X.B."/>
            <person name="Tian J.H."/>
            <person name="Sheng Y."/>
            <person name="Liu T."/>
            <person name="Pan Y.S."/>
            <person name="Xia L.Y."/>
            <person name="Li J."/>
            <person name="Zhao F."/>
            <person name="Cao W.C."/>
        </authorList>
    </citation>
    <scope>NUCLEOTIDE SEQUENCE</scope>
    <source>
        <strain evidence="1">Rmic-2018</strain>
    </source>
</reference>
<name>A0A9J6ET45_RHIMP</name>
<protein>
    <submittedName>
        <fullName evidence="1">Uncharacterized protein</fullName>
    </submittedName>
</protein>
<organism evidence="1 2">
    <name type="scientific">Rhipicephalus microplus</name>
    <name type="common">Cattle tick</name>
    <name type="synonym">Boophilus microplus</name>
    <dbReference type="NCBI Taxonomy" id="6941"/>
    <lineage>
        <taxon>Eukaryota</taxon>
        <taxon>Metazoa</taxon>
        <taxon>Ecdysozoa</taxon>
        <taxon>Arthropoda</taxon>
        <taxon>Chelicerata</taxon>
        <taxon>Arachnida</taxon>
        <taxon>Acari</taxon>
        <taxon>Parasitiformes</taxon>
        <taxon>Ixodida</taxon>
        <taxon>Ixodoidea</taxon>
        <taxon>Ixodidae</taxon>
        <taxon>Rhipicephalinae</taxon>
        <taxon>Rhipicephalus</taxon>
        <taxon>Boophilus</taxon>
    </lineage>
</organism>
<sequence>MSLTPADPAAANHCCEATSEIPPLPPLLRSVCLSARDCFCAEPIRRADETTAHLTIRTNTITGLRVLGGASSSLTGGVSFSLSEGIGADSTIDIINTQQSELQAFIRLRMIAMGTFDFEPTAGVPISSLKMFFRFLNKMLPRSPNSMVFLGVFLATNIMADAFIADVSNIPEISTLIVETHITLRQAHLGDHTDCHAYPISAVGTKNLANNSVPRLEVAEHAVNLSRSRGDLFRMVFSSTMGVMVYKQMLTKPISRFREQCATWNMGDYDVTCDPDVTKQLDESDMASYAIVNNGQYLFSFEDEKSLKRKLERYLPATSDGWCLFDVHRDVYWTCGVYIPPNLLPDQPIDISASPQPMQRAETVKKLMGTIKRGH</sequence>
<evidence type="ECO:0000313" key="2">
    <source>
        <dbReference type="Proteomes" id="UP000821866"/>
    </source>
</evidence>